<dbReference type="OrthoDB" id="9761531at2"/>
<evidence type="ECO:0000256" key="5">
    <source>
        <dbReference type="ARBA" id="ARBA00023136"/>
    </source>
</evidence>
<keyword evidence="3 6" id="KW-0812">Transmembrane</keyword>
<feature type="transmembrane region" description="Helical" evidence="6">
    <location>
        <begin position="265"/>
        <end position="283"/>
    </location>
</feature>
<gene>
    <name evidence="9" type="ORF">DC487_01620</name>
</gene>
<feature type="transmembrane region" description="Helical" evidence="6">
    <location>
        <begin position="37"/>
        <end position="60"/>
    </location>
</feature>
<dbReference type="InterPro" id="IPR004477">
    <property type="entry name" value="ComEC_N"/>
</dbReference>
<dbReference type="Proteomes" id="UP000245627">
    <property type="component" value="Unassembled WGS sequence"/>
</dbReference>
<keyword evidence="5 6" id="KW-0472">Membrane</keyword>
<feature type="transmembrane region" description="Helical" evidence="6">
    <location>
        <begin position="366"/>
        <end position="386"/>
    </location>
</feature>
<evidence type="ECO:0000259" key="8">
    <source>
        <dbReference type="Pfam" id="PF13567"/>
    </source>
</evidence>
<feature type="transmembrane region" description="Helical" evidence="6">
    <location>
        <begin position="66"/>
        <end position="84"/>
    </location>
</feature>
<dbReference type="Pfam" id="PF03772">
    <property type="entry name" value="Competence"/>
    <property type="match status" value="1"/>
</dbReference>
<sequence length="687" mass="77831">MVTRPIISLESGSMPFLKLLIGYLLGIAMAQCLSWNYALVLFSTGVLFSLLLLLLVSLVLSLPPNAITFILYLSWISLGLMLYARSLPETNSDYVADQNFSQLIGEVVEEPLVKKGSLRLRIDLQAGIDSLGKSHQVSGRVLLTVYHDSAATRLPKYGDQIQFPANLRRVAPPYNPNEFDYRSYLANRGIYHQQRLSADQLFILQSQTNWYTYVLLLKQRVVTQFRSNISDQTAFSVAAALVFGYRAEMDPEIYTAFTDTGTIHILSVSGMHVSMVFILLSFVLRPLDRWKSGKSLRFTLVLSFIWLYVVLTGMAPPILRAGIMISFLVLSHWIGRRQHSLNALFASGFCILWYDPKMLFDVGFQLSYLAMLGIFLIFPLLRSLYLPRNRWLRTLFDYSFISIAAQLVTTPLTLYYFGQFPNYFLLANLLITIPATAIMYLGVGLMLLPIPMVAQLLGTLEHVAIHVMVSTLKWIGNLPGATWQGVFYTMPQVMLLFGAIASIFVAVNYRSKQALYALGIAAFSLASIAFWQWHQKVNYSSLHVYQLRQHVAIAWCQPGSVVLFTTVDSLEHPSIQYAVMPDLLCYRTKDQIEFVHLSAQQNVLLTLGNEELYVWNEGHYDPPADAALVLIRNNRTLTPNHIMQQILYVLDGSNSNDAVTKNAVTLQDERADYYTLKDNFAYVWKTE</sequence>
<feature type="transmembrane region" description="Helical" evidence="6">
    <location>
        <begin position="455"/>
        <end position="475"/>
    </location>
</feature>
<keyword evidence="10" id="KW-1185">Reference proteome</keyword>
<proteinExistence type="predicted"/>
<evidence type="ECO:0000256" key="1">
    <source>
        <dbReference type="ARBA" id="ARBA00004651"/>
    </source>
</evidence>
<accession>A0A2T8HM16</accession>
<dbReference type="GO" id="GO:0005886">
    <property type="term" value="C:plasma membrane"/>
    <property type="evidence" value="ECO:0007669"/>
    <property type="project" value="UniProtKB-SubCell"/>
</dbReference>
<evidence type="ECO:0000256" key="2">
    <source>
        <dbReference type="ARBA" id="ARBA00022475"/>
    </source>
</evidence>
<organism evidence="9 10">
    <name type="scientific">Sphingobacterium corticibacter</name>
    <dbReference type="NCBI Taxonomy" id="2171749"/>
    <lineage>
        <taxon>Bacteria</taxon>
        <taxon>Pseudomonadati</taxon>
        <taxon>Bacteroidota</taxon>
        <taxon>Sphingobacteriia</taxon>
        <taxon>Sphingobacteriales</taxon>
        <taxon>Sphingobacteriaceae</taxon>
        <taxon>Sphingobacterium</taxon>
    </lineage>
</organism>
<evidence type="ECO:0000259" key="7">
    <source>
        <dbReference type="Pfam" id="PF03772"/>
    </source>
</evidence>
<dbReference type="PANTHER" id="PTHR30619">
    <property type="entry name" value="DNA INTERNALIZATION/COMPETENCE PROTEIN COMEC/REC2"/>
    <property type="match status" value="1"/>
</dbReference>
<feature type="transmembrane region" description="Helical" evidence="6">
    <location>
        <begin position="423"/>
        <end position="448"/>
    </location>
</feature>
<feature type="transmembrane region" description="Helical" evidence="6">
    <location>
        <begin position="514"/>
        <end position="533"/>
    </location>
</feature>
<feature type="transmembrane region" description="Helical" evidence="6">
    <location>
        <begin position="12"/>
        <end position="30"/>
    </location>
</feature>
<comment type="caution">
    <text evidence="9">The sequence shown here is derived from an EMBL/GenBank/DDBJ whole genome shotgun (WGS) entry which is preliminary data.</text>
</comment>
<dbReference type="InterPro" id="IPR052159">
    <property type="entry name" value="Competence_DNA_uptake"/>
</dbReference>
<evidence type="ECO:0008006" key="11">
    <source>
        <dbReference type="Google" id="ProtNLM"/>
    </source>
</evidence>
<feature type="domain" description="ComEC/Rec2-related protein" evidence="7">
    <location>
        <begin position="241"/>
        <end position="505"/>
    </location>
</feature>
<reference evidence="9 10" key="1">
    <citation type="submission" date="2018-04" db="EMBL/GenBank/DDBJ databases">
        <title>Sphingobacterium cortibacter sp. nov.</title>
        <authorList>
            <person name="Li Y."/>
        </authorList>
    </citation>
    <scope>NUCLEOTIDE SEQUENCE [LARGE SCALE GENOMIC DNA]</scope>
    <source>
        <strain evidence="9 10">2c-3</strain>
    </source>
</reference>
<evidence type="ECO:0000313" key="10">
    <source>
        <dbReference type="Proteomes" id="UP000245627"/>
    </source>
</evidence>
<feature type="transmembrane region" description="Helical" evidence="6">
    <location>
        <begin position="228"/>
        <end position="245"/>
    </location>
</feature>
<evidence type="ECO:0000313" key="9">
    <source>
        <dbReference type="EMBL" id="PVH26352.1"/>
    </source>
</evidence>
<keyword evidence="4 6" id="KW-1133">Transmembrane helix</keyword>
<feature type="transmembrane region" description="Helical" evidence="6">
    <location>
        <begin position="487"/>
        <end position="507"/>
    </location>
</feature>
<protein>
    <recommendedName>
        <fullName evidence="11">ComEC family competence protein</fullName>
    </recommendedName>
</protein>
<feature type="domain" description="DUF4131" evidence="8">
    <location>
        <begin position="45"/>
        <end position="198"/>
    </location>
</feature>
<name>A0A2T8HM16_9SPHI</name>
<dbReference type="Pfam" id="PF13567">
    <property type="entry name" value="DUF4131"/>
    <property type="match status" value="1"/>
</dbReference>
<evidence type="ECO:0000256" key="3">
    <source>
        <dbReference type="ARBA" id="ARBA00022692"/>
    </source>
</evidence>
<keyword evidence="2" id="KW-1003">Cell membrane</keyword>
<evidence type="ECO:0000256" key="6">
    <source>
        <dbReference type="SAM" id="Phobius"/>
    </source>
</evidence>
<dbReference type="AlphaFoldDB" id="A0A2T8HM16"/>
<dbReference type="PANTHER" id="PTHR30619:SF1">
    <property type="entry name" value="RECOMBINATION PROTEIN 2"/>
    <property type="match status" value="1"/>
</dbReference>
<evidence type="ECO:0000256" key="4">
    <source>
        <dbReference type="ARBA" id="ARBA00022989"/>
    </source>
</evidence>
<dbReference type="InterPro" id="IPR025405">
    <property type="entry name" value="DUF4131"/>
</dbReference>
<comment type="subcellular location">
    <subcellularLocation>
        <location evidence="1">Cell membrane</location>
        <topology evidence="1">Multi-pass membrane protein</topology>
    </subcellularLocation>
</comment>
<feature type="transmembrane region" description="Helical" evidence="6">
    <location>
        <begin position="295"/>
        <end position="311"/>
    </location>
</feature>
<dbReference type="EMBL" id="QDKG01000001">
    <property type="protein sequence ID" value="PVH26352.1"/>
    <property type="molecule type" value="Genomic_DNA"/>
</dbReference>
<feature type="transmembrane region" description="Helical" evidence="6">
    <location>
        <begin position="398"/>
        <end position="417"/>
    </location>
</feature>
<dbReference type="NCBIfam" id="TIGR00360">
    <property type="entry name" value="ComEC_N-term"/>
    <property type="match status" value="1"/>
</dbReference>